<feature type="transmembrane region" description="Helical" evidence="1">
    <location>
        <begin position="30"/>
        <end position="47"/>
    </location>
</feature>
<accession>A0A5F9CWX2</accession>
<proteinExistence type="predicted"/>
<reference evidence="2" key="3">
    <citation type="submission" date="2025-09" db="UniProtKB">
        <authorList>
            <consortium name="Ensembl"/>
        </authorList>
    </citation>
    <scope>IDENTIFICATION</scope>
    <source>
        <strain evidence="2">Thorbecke</strain>
    </source>
</reference>
<keyword evidence="1" id="KW-0472">Membrane</keyword>
<dbReference type="Ensembl" id="ENSOCUT00000062725.1">
    <property type="protein sequence ID" value="ENSOCUP00000037753.1"/>
    <property type="gene ID" value="ENSOCUG00000033194.1"/>
</dbReference>
<organism evidence="2 3">
    <name type="scientific">Oryctolagus cuniculus</name>
    <name type="common">Rabbit</name>
    <dbReference type="NCBI Taxonomy" id="9986"/>
    <lineage>
        <taxon>Eukaryota</taxon>
        <taxon>Metazoa</taxon>
        <taxon>Chordata</taxon>
        <taxon>Craniata</taxon>
        <taxon>Vertebrata</taxon>
        <taxon>Euteleostomi</taxon>
        <taxon>Mammalia</taxon>
        <taxon>Eutheria</taxon>
        <taxon>Euarchontoglires</taxon>
        <taxon>Glires</taxon>
        <taxon>Lagomorpha</taxon>
        <taxon>Leporidae</taxon>
        <taxon>Oryctolagus</taxon>
    </lineage>
</organism>
<sequence length="95" mass="10774">VCLLFNVSAFTNAGGQALHTRETPSWGAEFVFFAPLIILLVFARLLCPWKTFTNHAINCVTFLYFPVYVGYISLKIFCNLGKLIQRLLKNKTCIL</sequence>
<feature type="transmembrane region" description="Helical" evidence="1">
    <location>
        <begin position="59"/>
        <end position="77"/>
    </location>
</feature>
<evidence type="ECO:0000256" key="1">
    <source>
        <dbReference type="SAM" id="Phobius"/>
    </source>
</evidence>
<evidence type="ECO:0000313" key="2">
    <source>
        <dbReference type="Ensembl" id="ENSOCUP00000037753.1"/>
    </source>
</evidence>
<dbReference type="InParanoid" id="A0A5F9CWX2"/>
<evidence type="ECO:0000313" key="3">
    <source>
        <dbReference type="Proteomes" id="UP000001811"/>
    </source>
</evidence>
<dbReference type="EMBL" id="AAGW02008769">
    <property type="status" value="NOT_ANNOTATED_CDS"/>
    <property type="molecule type" value="Genomic_DNA"/>
</dbReference>
<keyword evidence="1" id="KW-1133">Transmembrane helix</keyword>
<dbReference type="AlphaFoldDB" id="A0A5F9CWX2"/>
<reference evidence="2 3" key="1">
    <citation type="journal article" date="2011" name="Nature">
        <title>A high-resolution map of human evolutionary constraint using 29 mammals.</title>
        <authorList>
            <person name="Lindblad-Toh K."/>
            <person name="Garber M."/>
            <person name="Zuk O."/>
            <person name="Lin M.F."/>
            <person name="Parker B.J."/>
            <person name="Washietl S."/>
            <person name="Kheradpour P."/>
            <person name="Ernst J."/>
            <person name="Jordan G."/>
            <person name="Mauceli E."/>
            <person name="Ward L.D."/>
            <person name="Lowe C.B."/>
            <person name="Holloway A.K."/>
            <person name="Clamp M."/>
            <person name="Gnerre S."/>
            <person name="Alfoldi J."/>
            <person name="Beal K."/>
            <person name="Chang J."/>
            <person name="Clawson H."/>
            <person name="Cuff J."/>
            <person name="Di Palma F."/>
            <person name="Fitzgerald S."/>
            <person name="Flicek P."/>
            <person name="Guttman M."/>
            <person name="Hubisz M.J."/>
            <person name="Jaffe D.B."/>
            <person name="Jungreis I."/>
            <person name="Kent W.J."/>
            <person name="Kostka D."/>
            <person name="Lara M."/>
            <person name="Martins A.L."/>
            <person name="Massingham T."/>
            <person name="Moltke I."/>
            <person name="Raney B.J."/>
            <person name="Rasmussen M.D."/>
            <person name="Robinson J."/>
            <person name="Stark A."/>
            <person name="Vilella A.J."/>
            <person name="Wen J."/>
            <person name="Xie X."/>
            <person name="Zody M.C."/>
            <person name="Baldwin J."/>
            <person name="Bloom T."/>
            <person name="Chin C.W."/>
            <person name="Heiman D."/>
            <person name="Nicol R."/>
            <person name="Nusbaum C."/>
            <person name="Young S."/>
            <person name="Wilkinson J."/>
            <person name="Worley K.C."/>
            <person name="Kovar C.L."/>
            <person name="Muzny D.M."/>
            <person name="Gibbs R.A."/>
            <person name="Cree A."/>
            <person name="Dihn H.H."/>
            <person name="Fowler G."/>
            <person name="Jhangiani S."/>
            <person name="Joshi V."/>
            <person name="Lee S."/>
            <person name="Lewis L.R."/>
            <person name="Nazareth L.V."/>
            <person name="Okwuonu G."/>
            <person name="Santibanez J."/>
            <person name="Warren W.C."/>
            <person name="Mardis E.R."/>
            <person name="Weinstock G.M."/>
            <person name="Wilson R.K."/>
            <person name="Delehaunty K."/>
            <person name="Dooling D."/>
            <person name="Fronik C."/>
            <person name="Fulton L."/>
            <person name="Fulton B."/>
            <person name="Graves T."/>
            <person name="Minx P."/>
            <person name="Sodergren E."/>
            <person name="Birney E."/>
            <person name="Margulies E.H."/>
            <person name="Herrero J."/>
            <person name="Green E.D."/>
            <person name="Haussler D."/>
            <person name="Siepel A."/>
            <person name="Goldman N."/>
            <person name="Pollard K.S."/>
            <person name="Pedersen J.S."/>
            <person name="Lander E.S."/>
            <person name="Kellis M."/>
        </authorList>
    </citation>
    <scope>NUCLEOTIDE SEQUENCE [LARGE SCALE GENOMIC DNA]</scope>
    <source>
        <strain evidence="2 3">Thorbecke inbred</strain>
    </source>
</reference>
<reference evidence="2" key="2">
    <citation type="submission" date="2025-08" db="UniProtKB">
        <authorList>
            <consortium name="Ensembl"/>
        </authorList>
    </citation>
    <scope>IDENTIFICATION</scope>
    <source>
        <strain evidence="2">Thorbecke</strain>
    </source>
</reference>
<keyword evidence="1" id="KW-0812">Transmembrane</keyword>
<name>A0A5F9CWX2_RABIT</name>
<dbReference type="Bgee" id="ENSOCUG00000033194">
    <property type="expression patterns" value="Expressed in blood and 17 other cell types or tissues"/>
</dbReference>
<protein>
    <submittedName>
        <fullName evidence="2">Uncharacterized protein</fullName>
    </submittedName>
</protein>
<keyword evidence="3" id="KW-1185">Reference proteome</keyword>
<dbReference type="Proteomes" id="UP000001811">
    <property type="component" value="Chromosome 1"/>
</dbReference>